<feature type="domain" description="Sulfotransferase" evidence="3">
    <location>
        <begin position="128"/>
        <end position="242"/>
    </location>
</feature>
<reference evidence="5" key="1">
    <citation type="submission" date="2022-11" db="UniProtKB">
        <authorList>
            <consortium name="WormBaseParasite"/>
        </authorList>
    </citation>
    <scope>IDENTIFICATION</scope>
</reference>
<evidence type="ECO:0000313" key="4">
    <source>
        <dbReference type="Proteomes" id="UP000887574"/>
    </source>
</evidence>
<dbReference type="PANTHER" id="PTHR11783">
    <property type="entry name" value="SULFOTRANSFERASE SULT"/>
    <property type="match status" value="1"/>
</dbReference>
<dbReference type="Pfam" id="PF00685">
    <property type="entry name" value="Sulfotransfer_1"/>
    <property type="match status" value="1"/>
</dbReference>
<dbReference type="SUPFAM" id="SSF52540">
    <property type="entry name" value="P-loop containing nucleoside triphosphate hydrolases"/>
    <property type="match status" value="1"/>
</dbReference>
<keyword evidence="2" id="KW-0808">Transferase</keyword>
<name>A0A915E315_9BILA</name>
<evidence type="ECO:0000259" key="3">
    <source>
        <dbReference type="Pfam" id="PF00685"/>
    </source>
</evidence>
<dbReference type="Gene3D" id="3.40.50.300">
    <property type="entry name" value="P-loop containing nucleotide triphosphate hydrolases"/>
    <property type="match status" value="1"/>
</dbReference>
<proteinExistence type="inferred from homology"/>
<dbReference type="InterPro" id="IPR000863">
    <property type="entry name" value="Sulfotransferase_dom"/>
</dbReference>
<dbReference type="AlphaFoldDB" id="A0A915E315"/>
<dbReference type="GO" id="GO:0008146">
    <property type="term" value="F:sulfotransferase activity"/>
    <property type="evidence" value="ECO:0007669"/>
    <property type="project" value="InterPro"/>
</dbReference>
<evidence type="ECO:0000313" key="5">
    <source>
        <dbReference type="WBParaSite" id="jg26422"/>
    </source>
</evidence>
<organism evidence="4 5">
    <name type="scientific">Ditylenchus dipsaci</name>
    <dbReference type="NCBI Taxonomy" id="166011"/>
    <lineage>
        <taxon>Eukaryota</taxon>
        <taxon>Metazoa</taxon>
        <taxon>Ecdysozoa</taxon>
        <taxon>Nematoda</taxon>
        <taxon>Chromadorea</taxon>
        <taxon>Rhabditida</taxon>
        <taxon>Tylenchina</taxon>
        <taxon>Tylenchomorpha</taxon>
        <taxon>Sphaerularioidea</taxon>
        <taxon>Anguinidae</taxon>
        <taxon>Anguininae</taxon>
        <taxon>Ditylenchus</taxon>
    </lineage>
</organism>
<keyword evidence="4" id="KW-1185">Reference proteome</keyword>
<dbReference type="WBParaSite" id="jg26422">
    <property type="protein sequence ID" value="jg26422"/>
    <property type="gene ID" value="jg26422"/>
</dbReference>
<evidence type="ECO:0000256" key="2">
    <source>
        <dbReference type="ARBA" id="ARBA00022679"/>
    </source>
</evidence>
<accession>A0A915E315</accession>
<protein>
    <submittedName>
        <fullName evidence="5">Sulfotransferase domain-containing protein</fullName>
    </submittedName>
</protein>
<evidence type="ECO:0000256" key="1">
    <source>
        <dbReference type="ARBA" id="ARBA00005771"/>
    </source>
</evidence>
<dbReference type="Proteomes" id="UP000887574">
    <property type="component" value="Unplaced"/>
</dbReference>
<dbReference type="InterPro" id="IPR027417">
    <property type="entry name" value="P-loop_NTPase"/>
</dbReference>
<sequence>MSLDCLMKLSDLQDEYFFRLPHAKIIADYVWPGVIMGPQRVIDIKDIEFGADDIVIASYPKSGTTGWLSWSLEWRLEVILKLSRRFRRRACSLKRQRSVVCLPSLIFLWVAAQVCAPGQVPIDLCCSQSKEDNAVSFYHFHRMSRFLGRQKNLSWNDFFALYLNGTLYCGSWFEHVLGYWKFAKGNDKVLFVKYEDLKQGLNSEVDKIATKFLDFKLDDVQMAKVLQHTAFDSMKDNKMANRDFWLSIRRFPSSCARVRYR</sequence>
<comment type="similarity">
    <text evidence="1">Belongs to the sulfotransferase 1 family.</text>
</comment>